<name>A0ABD5Q9U2_9EURY</name>
<dbReference type="AlphaFoldDB" id="A0ABD5Q9U2"/>
<dbReference type="EMBL" id="JBHSJG010000005">
    <property type="protein sequence ID" value="MFC4986448.1"/>
    <property type="molecule type" value="Genomic_DNA"/>
</dbReference>
<feature type="domain" description="PPC" evidence="1">
    <location>
        <begin position="5"/>
        <end position="144"/>
    </location>
</feature>
<dbReference type="Proteomes" id="UP001595925">
    <property type="component" value="Unassembled WGS sequence"/>
</dbReference>
<organism evidence="2 3">
    <name type="scientific">Saliphagus infecundisoli</name>
    <dbReference type="NCBI Taxonomy" id="1849069"/>
    <lineage>
        <taxon>Archaea</taxon>
        <taxon>Methanobacteriati</taxon>
        <taxon>Methanobacteriota</taxon>
        <taxon>Stenosarchaea group</taxon>
        <taxon>Halobacteria</taxon>
        <taxon>Halobacteriales</taxon>
        <taxon>Natrialbaceae</taxon>
        <taxon>Saliphagus</taxon>
    </lineage>
</organism>
<dbReference type="RefSeq" id="WP_224827934.1">
    <property type="nucleotide sequence ID" value="NZ_JAIVEF010000003.1"/>
</dbReference>
<keyword evidence="3" id="KW-1185">Reference proteome</keyword>
<dbReference type="PANTHER" id="PTHR34988:SF1">
    <property type="entry name" value="DNA-BINDING PROTEIN"/>
    <property type="match status" value="1"/>
</dbReference>
<dbReference type="Gene3D" id="3.30.1330.80">
    <property type="entry name" value="Hypothetical protein, similar to alpha- acetolactate decarboxylase, domain 2"/>
    <property type="match status" value="1"/>
</dbReference>
<protein>
    <submittedName>
        <fullName evidence="2">PPC domain-containing DNA-binding protein</fullName>
    </submittedName>
</protein>
<comment type="caution">
    <text evidence="2">The sequence shown here is derived from an EMBL/GenBank/DDBJ whole genome shotgun (WGS) entry which is preliminary data.</text>
</comment>
<dbReference type="Pfam" id="PF03479">
    <property type="entry name" value="PCC"/>
    <property type="match status" value="1"/>
</dbReference>
<dbReference type="CDD" id="cd11378">
    <property type="entry name" value="DUF296"/>
    <property type="match status" value="1"/>
</dbReference>
<dbReference type="PANTHER" id="PTHR34988">
    <property type="entry name" value="PROTEIN, PUTATIVE-RELATED"/>
    <property type="match status" value="1"/>
</dbReference>
<reference evidence="2 3" key="1">
    <citation type="journal article" date="2019" name="Int. J. Syst. Evol. Microbiol.">
        <title>The Global Catalogue of Microorganisms (GCM) 10K type strain sequencing project: providing services to taxonomists for standard genome sequencing and annotation.</title>
        <authorList>
            <consortium name="The Broad Institute Genomics Platform"/>
            <consortium name="The Broad Institute Genome Sequencing Center for Infectious Disease"/>
            <person name="Wu L."/>
            <person name="Ma J."/>
        </authorList>
    </citation>
    <scope>NUCLEOTIDE SEQUENCE [LARGE SCALE GENOMIC DNA]</scope>
    <source>
        <strain evidence="2 3">CGMCC 1.15824</strain>
    </source>
</reference>
<sequence>MDTFESDDGHVVVRLDRGDLALESLADACESHGIDAGVVVSGIATFSNLNIHYVHRTDLPEEQSKRNTDLELSGSWEVTNVNGVVADGEPHLHVTAFDGDRTVGGHLEDGCEVNVLGEFTIRELSGLDLERRPDDHGISKLRER</sequence>
<dbReference type="GO" id="GO:0003677">
    <property type="term" value="F:DNA binding"/>
    <property type="evidence" value="ECO:0007669"/>
    <property type="project" value="UniProtKB-KW"/>
</dbReference>
<dbReference type="InterPro" id="IPR005175">
    <property type="entry name" value="PPC_dom"/>
</dbReference>
<evidence type="ECO:0000259" key="1">
    <source>
        <dbReference type="PROSITE" id="PS51742"/>
    </source>
</evidence>
<keyword evidence="2" id="KW-0238">DNA-binding</keyword>
<proteinExistence type="predicted"/>
<accession>A0ABD5Q9U2</accession>
<dbReference type="PROSITE" id="PS51742">
    <property type="entry name" value="PPC"/>
    <property type="match status" value="1"/>
</dbReference>
<evidence type="ECO:0000313" key="2">
    <source>
        <dbReference type="EMBL" id="MFC4986448.1"/>
    </source>
</evidence>
<gene>
    <name evidence="2" type="ORF">ACFPFO_01385</name>
</gene>
<evidence type="ECO:0000313" key="3">
    <source>
        <dbReference type="Proteomes" id="UP001595925"/>
    </source>
</evidence>
<dbReference type="SUPFAM" id="SSF117856">
    <property type="entry name" value="AF0104/ALDC/Ptd012-like"/>
    <property type="match status" value="1"/>
</dbReference>